<dbReference type="Proteomes" id="UP000681035">
    <property type="component" value="Chromosome"/>
</dbReference>
<evidence type="ECO:0000256" key="1">
    <source>
        <dbReference type="ARBA" id="ARBA00022741"/>
    </source>
</evidence>
<keyword evidence="5" id="KW-1185">Reference proteome</keyword>
<dbReference type="InterPro" id="IPR003593">
    <property type="entry name" value="AAA+_ATPase"/>
</dbReference>
<dbReference type="GO" id="GO:0016887">
    <property type="term" value="F:ATP hydrolysis activity"/>
    <property type="evidence" value="ECO:0007669"/>
    <property type="project" value="InterPro"/>
</dbReference>
<dbReference type="PANTHER" id="PTHR43158">
    <property type="entry name" value="SKFA PEPTIDE EXPORT ATP-BINDING PROTEIN SKFE"/>
    <property type="match status" value="1"/>
</dbReference>
<keyword evidence="1" id="KW-0547">Nucleotide-binding</keyword>
<dbReference type="RefSeq" id="WP_213541161.1">
    <property type="nucleotide sequence ID" value="NZ_AP023418.1"/>
</dbReference>
<accession>A0A810Q2Q3</accession>
<dbReference type="Pfam" id="PF00005">
    <property type="entry name" value="ABC_tran"/>
    <property type="match status" value="1"/>
</dbReference>
<reference evidence="4" key="1">
    <citation type="submission" date="2020-09" db="EMBL/GenBank/DDBJ databases">
        <title>New species isolated from human feces.</title>
        <authorList>
            <person name="Kitahara M."/>
            <person name="Shigeno Y."/>
            <person name="Shime M."/>
            <person name="Matsumoto Y."/>
            <person name="Nakamura S."/>
            <person name="Motooka D."/>
            <person name="Fukuoka S."/>
            <person name="Nishikawa H."/>
            <person name="Benno Y."/>
        </authorList>
    </citation>
    <scope>NUCLEOTIDE SEQUENCE</scope>
    <source>
        <strain evidence="4">MM50</strain>
    </source>
</reference>
<dbReference type="Gene3D" id="3.40.50.300">
    <property type="entry name" value="P-loop containing nucleotide triphosphate hydrolases"/>
    <property type="match status" value="1"/>
</dbReference>
<evidence type="ECO:0000259" key="3">
    <source>
        <dbReference type="PROSITE" id="PS50893"/>
    </source>
</evidence>
<dbReference type="GO" id="GO:0005524">
    <property type="term" value="F:ATP binding"/>
    <property type="evidence" value="ECO:0007669"/>
    <property type="project" value="UniProtKB-KW"/>
</dbReference>
<dbReference type="PANTHER" id="PTHR43158:SF1">
    <property type="entry name" value="ABC TRANSPORTER, ATP-BINDING PROTEIN"/>
    <property type="match status" value="1"/>
</dbReference>
<dbReference type="CDD" id="cd03230">
    <property type="entry name" value="ABC_DR_subfamily_A"/>
    <property type="match status" value="1"/>
</dbReference>
<dbReference type="AlphaFoldDB" id="A0A810Q2Q3"/>
<organism evidence="4 5">
    <name type="scientific">Vescimonas coprocola</name>
    <dbReference type="NCBI Taxonomy" id="2714355"/>
    <lineage>
        <taxon>Bacteria</taxon>
        <taxon>Bacillati</taxon>
        <taxon>Bacillota</taxon>
        <taxon>Clostridia</taxon>
        <taxon>Eubacteriales</taxon>
        <taxon>Oscillospiraceae</taxon>
        <taxon>Vescimonas</taxon>
    </lineage>
</organism>
<protein>
    <submittedName>
        <fullName evidence="4">ABC transporter</fullName>
    </submittedName>
</protein>
<feature type="domain" description="ABC transporter" evidence="3">
    <location>
        <begin position="4"/>
        <end position="226"/>
    </location>
</feature>
<dbReference type="PROSITE" id="PS50893">
    <property type="entry name" value="ABC_TRANSPORTER_2"/>
    <property type="match status" value="1"/>
</dbReference>
<evidence type="ECO:0000256" key="2">
    <source>
        <dbReference type="ARBA" id="ARBA00022840"/>
    </source>
</evidence>
<proteinExistence type="predicted"/>
<name>A0A810Q2Q3_9FIRM</name>
<dbReference type="SMART" id="SM00382">
    <property type="entry name" value="AAA"/>
    <property type="match status" value="1"/>
</dbReference>
<dbReference type="InterPro" id="IPR027417">
    <property type="entry name" value="P-loop_NTPase"/>
</dbReference>
<dbReference type="EMBL" id="AP023418">
    <property type="protein sequence ID" value="BCK82608.1"/>
    <property type="molecule type" value="Genomic_DNA"/>
</dbReference>
<keyword evidence="2" id="KW-0067">ATP-binding</keyword>
<sequence>MAILECKDLTKYYDRTLGLDHLSLQLEPGRIVGLLGPNGSGKTTLLKIANGLLTPSSGQLLIDGKAPGPDTRRLVSYLPERTYLSDWMTVVQLLDFFCDFYPDFDREAAEHMLTALEISPTQRIKQMSKGTREKVQLILVMSRRTRLYLLDEPIGGVDPATRDYIIHTILTNFHPDSTLLISTHLIADVERILDDVVFISRGQLVLHQSVDQIRQERGCSVDDLFREVFRYAE</sequence>
<evidence type="ECO:0000313" key="4">
    <source>
        <dbReference type="EMBL" id="BCK82608.1"/>
    </source>
</evidence>
<dbReference type="SUPFAM" id="SSF52540">
    <property type="entry name" value="P-loop containing nucleoside triphosphate hydrolases"/>
    <property type="match status" value="1"/>
</dbReference>
<gene>
    <name evidence="4" type="ORF">MM50RIKEN_23710</name>
</gene>
<dbReference type="KEGG" id="vcop:MM50RIKEN_23710"/>
<dbReference type="InterPro" id="IPR003439">
    <property type="entry name" value="ABC_transporter-like_ATP-bd"/>
</dbReference>
<evidence type="ECO:0000313" key="5">
    <source>
        <dbReference type="Proteomes" id="UP000681035"/>
    </source>
</evidence>